<evidence type="ECO:0000256" key="10">
    <source>
        <dbReference type="ARBA" id="ARBA00047909"/>
    </source>
</evidence>
<sequence length="277" mass="31490">MAAQPSALDSAWQIFDPPTLAVDQKMQYLIGNFSEFQLATVVTFLLHETVFFLSGLPSLLFERFGLFAKYKIQKKINAPSYQNRCVLRLILYHVCVNLPVMIFSYPAFKFMGLRSSLPLPHWYSDSLSFTPLATKARNILYSIGATGLCTPNGYTSIYATPFGLTSEYAHPAEILFLGFATIVGPALTGPHLFTLWLWMVLRVLETVEAHSGYHFPWSPSNFLPLYGGSDFHDYHHRVLYTKSGNYASTFVYMDWLFGTDKDYRKTKAIEEKEGKNL</sequence>
<feature type="transmembrane region" description="Helical" evidence="11">
    <location>
        <begin position="89"/>
        <end position="108"/>
    </location>
</feature>
<gene>
    <name evidence="13" type="primary">gb13778</name>
    <name evidence="13" type="ORF">PR202_gb13778</name>
</gene>
<keyword evidence="7 11" id="KW-1133">Transmembrane helix</keyword>
<evidence type="ECO:0000256" key="6">
    <source>
        <dbReference type="ARBA" id="ARBA00022857"/>
    </source>
</evidence>
<dbReference type="Pfam" id="PF04116">
    <property type="entry name" value="FA_hydroxylase"/>
    <property type="match status" value="1"/>
</dbReference>
<reference evidence="13" key="1">
    <citation type="journal article" date="2018" name="DNA Res.">
        <title>Multiple hybrid de novo genome assembly of finger millet, an orphan allotetraploid crop.</title>
        <authorList>
            <person name="Hatakeyama M."/>
            <person name="Aluri S."/>
            <person name="Balachadran M.T."/>
            <person name="Sivarajan S.R."/>
            <person name="Patrignani A."/>
            <person name="Gruter S."/>
            <person name="Poveda L."/>
            <person name="Shimizu-Inatsugi R."/>
            <person name="Baeten J."/>
            <person name="Francoijs K.J."/>
            <person name="Nataraja K.N."/>
            <person name="Reddy Y.A.N."/>
            <person name="Phadnis S."/>
            <person name="Ravikumar R.L."/>
            <person name="Schlapbach R."/>
            <person name="Sreeman S.M."/>
            <person name="Shimizu K.K."/>
        </authorList>
    </citation>
    <scope>NUCLEOTIDE SEQUENCE</scope>
</reference>
<evidence type="ECO:0000256" key="7">
    <source>
        <dbReference type="ARBA" id="ARBA00022989"/>
    </source>
</evidence>
<evidence type="ECO:0000256" key="11">
    <source>
        <dbReference type="SAM" id="Phobius"/>
    </source>
</evidence>
<evidence type="ECO:0000259" key="12">
    <source>
        <dbReference type="Pfam" id="PF04116"/>
    </source>
</evidence>
<keyword evidence="9" id="KW-0456">Lyase</keyword>
<dbReference type="EC" id="4.1.99.5" evidence="3"/>
<dbReference type="GO" id="GO:0005506">
    <property type="term" value="F:iron ion binding"/>
    <property type="evidence" value="ECO:0007669"/>
    <property type="project" value="InterPro"/>
</dbReference>
<evidence type="ECO:0000256" key="8">
    <source>
        <dbReference type="ARBA" id="ARBA00023136"/>
    </source>
</evidence>
<feature type="transmembrane region" description="Helical" evidence="11">
    <location>
        <begin position="50"/>
        <end position="68"/>
    </location>
</feature>
<evidence type="ECO:0000313" key="13">
    <source>
        <dbReference type="EMBL" id="GJN25892.1"/>
    </source>
</evidence>
<dbReference type="Proteomes" id="UP001054889">
    <property type="component" value="Unassembled WGS sequence"/>
</dbReference>
<keyword evidence="14" id="KW-1185">Reference proteome</keyword>
<dbReference type="InterPro" id="IPR006694">
    <property type="entry name" value="Fatty_acid_hydroxylase"/>
</dbReference>
<evidence type="ECO:0000256" key="4">
    <source>
        <dbReference type="ARBA" id="ARBA00022692"/>
    </source>
</evidence>
<evidence type="ECO:0000256" key="3">
    <source>
        <dbReference type="ARBA" id="ARBA00013146"/>
    </source>
</evidence>
<dbReference type="AlphaFoldDB" id="A0AAV5ESU7"/>
<reference evidence="13" key="2">
    <citation type="submission" date="2021-12" db="EMBL/GenBank/DDBJ databases">
        <title>Resequencing data analysis of finger millet.</title>
        <authorList>
            <person name="Hatakeyama M."/>
            <person name="Aluri S."/>
            <person name="Balachadran M.T."/>
            <person name="Sivarajan S.R."/>
            <person name="Poveda L."/>
            <person name="Shimizu-Inatsugi R."/>
            <person name="Schlapbach R."/>
            <person name="Sreeman S.M."/>
            <person name="Shimizu K.K."/>
        </authorList>
    </citation>
    <scope>NUCLEOTIDE SEQUENCE</scope>
</reference>
<feature type="transmembrane region" description="Helical" evidence="11">
    <location>
        <begin position="174"/>
        <end position="198"/>
    </location>
</feature>
<feature type="domain" description="Fatty acid hydroxylase" evidence="12">
    <location>
        <begin position="160"/>
        <end position="259"/>
    </location>
</feature>
<organism evidence="13 14">
    <name type="scientific">Eleusine coracana subsp. coracana</name>
    <dbReference type="NCBI Taxonomy" id="191504"/>
    <lineage>
        <taxon>Eukaryota</taxon>
        <taxon>Viridiplantae</taxon>
        <taxon>Streptophyta</taxon>
        <taxon>Embryophyta</taxon>
        <taxon>Tracheophyta</taxon>
        <taxon>Spermatophyta</taxon>
        <taxon>Magnoliopsida</taxon>
        <taxon>Liliopsida</taxon>
        <taxon>Poales</taxon>
        <taxon>Poaceae</taxon>
        <taxon>PACMAD clade</taxon>
        <taxon>Chloridoideae</taxon>
        <taxon>Cynodonteae</taxon>
        <taxon>Eleusininae</taxon>
        <taxon>Eleusine</taxon>
    </lineage>
</organism>
<keyword evidence="8 11" id="KW-0472">Membrane</keyword>
<evidence type="ECO:0000256" key="9">
    <source>
        <dbReference type="ARBA" id="ARBA00023239"/>
    </source>
</evidence>
<keyword evidence="5" id="KW-0256">Endoplasmic reticulum</keyword>
<dbReference type="GO" id="GO:0071771">
    <property type="term" value="F:aldehyde oxygenase (deformylating) activity"/>
    <property type="evidence" value="ECO:0007669"/>
    <property type="project" value="UniProtKB-EC"/>
</dbReference>
<protein>
    <recommendedName>
        <fullName evidence="3">aldehyde oxygenase (deformylating)</fullName>
        <ecNumber evidence="3">4.1.99.5</ecNumber>
    </recommendedName>
</protein>
<evidence type="ECO:0000256" key="5">
    <source>
        <dbReference type="ARBA" id="ARBA00022824"/>
    </source>
</evidence>
<comment type="similarity">
    <text evidence="2">Belongs to the sterol desaturase family.</text>
</comment>
<dbReference type="EMBL" id="BQKI01000078">
    <property type="protein sequence ID" value="GJN25892.1"/>
    <property type="molecule type" value="Genomic_DNA"/>
</dbReference>
<comment type="subcellular location">
    <subcellularLocation>
        <location evidence="1">Endoplasmic reticulum membrane</location>
        <topology evidence="1">Multi-pass membrane protein</topology>
    </subcellularLocation>
</comment>
<dbReference type="GO" id="GO:0005789">
    <property type="term" value="C:endoplasmic reticulum membrane"/>
    <property type="evidence" value="ECO:0007669"/>
    <property type="project" value="UniProtKB-SubCell"/>
</dbReference>
<name>A0AAV5ESU7_ELECO</name>
<evidence type="ECO:0000313" key="14">
    <source>
        <dbReference type="Proteomes" id="UP001054889"/>
    </source>
</evidence>
<comment type="caution">
    <text evidence="13">The sequence shown here is derived from an EMBL/GenBank/DDBJ whole genome shotgun (WGS) entry which is preliminary data.</text>
</comment>
<dbReference type="InterPro" id="IPR050307">
    <property type="entry name" value="Sterol_Desaturase_Related"/>
</dbReference>
<keyword evidence="6" id="KW-0521">NADP</keyword>
<comment type="catalytic activity">
    <reaction evidence="10">
        <text>a long-chain fatty aldehyde + 2 NADPH + O2 + H(+) = a long-chain alkane + formate + 2 NADP(+) + H2O</text>
        <dbReference type="Rhea" id="RHEA:21440"/>
        <dbReference type="ChEBI" id="CHEBI:15377"/>
        <dbReference type="ChEBI" id="CHEBI:15378"/>
        <dbReference type="ChEBI" id="CHEBI:15379"/>
        <dbReference type="ChEBI" id="CHEBI:15740"/>
        <dbReference type="ChEBI" id="CHEBI:17176"/>
        <dbReference type="ChEBI" id="CHEBI:57783"/>
        <dbReference type="ChEBI" id="CHEBI:58349"/>
        <dbReference type="ChEBI" id="CHEBI:83563"/>
        <dbReference type="EC" id="4.1.99.5"/>
    </reaction>
</comment>
<dbReference type="GO" id="GO:0016491">
    <property type="term" value="F:oxidoreductase activity"/>
    <property type="evidence" value="ECO:0007669"/>
    <property type="project" value="InterPro"/>
</dbReference>
<dbReference type="GO" id="GO:0008610">
    <property type="term" value="P:lipid biosynthetic process"/>
    <property type="evidence" value="ECO:0007669"/>
    <property type="project" value="InterPro"/>
</dbReference>
<keyword evidence="4 11" id="KW-0812">Transmembrane</keyword>
<accession>A0AAV5ESU7</accession>
<evidence type="ECO:0000256" key="1">
    <source>
        <dbReference type="ARBA" id="ARBA00004477"/>
    </source>
</evidence>
<dbReference type="PANTHER" id="PTHR11863">
    <property type="entry name" value="STEROL DESATURASE"/>
    <property type="match status" value="1"/>
</dbReference>
<proteinExistence type="inferred from homology"/>
<evidence type="ECO:0000256" key="2">
    <source>
        <dbReference type="ARBA" id="ARBA00009324"/>
    </source>
</evidence>